<keyword evidence="8 13" id="KW-0067">ATP-binding</keyword>
<feature type="domain" description="Methionyl/Valyl/Leucyl/Isoleucyl-tRNA synthetase anticodon-binding" evidence="14">
    <location>
        <begin position="397"/>
        <end position="499"/>
    </location>
</feature>
<dbReference type="InterPro" id="IPR009080">
    <property type="entry name" value="tRNAsynth_Ia_anticodon-bd"/>
</dbReference>
<evidence type="ECO:0000256" key="1">
    <source>
        <dbReference type="ARBA" id="ARBA00003314"/>
    </source>
</evidence>
<dbReference type="Gene3D" id="2.170.220.10">
    <property type="match status" value="1"/>
</dbReference>
<comment type="caution">
    <text evidence="16">The sequence shown here is derived from an EMBL/GenBank/DDBJ whole genome shotgun (WGS) entry which is preliminary data.</text>
</comment>
<evidence type="ECO:0000256" key="9">
    <source>
        <dbReference type="ARBA" id="ARBA00022917"/>
    </source>
</evidence>
<dbReference type="InterPro" id="IPR033911">
    <property type="entry name" value="MetRS_core"/>
</dbReference>
<keyword evidence="9 13" id="KW-0648">Protein biosynthesis</keyword>
<evidence type="ECO:0000256" key="6">
    <source>
        <dbReference type="ARBA" id="ARBA00022598"/>
    </source>
</evidence>
<accession>A0A0G1RXJ2</accession>
<evidence type="ECO:0000256" key="10">
    <source>
        <dbReference type="ARBA" id="ARBA00023146"/>
    </source>
</evidence>
<dbReference type="InterPro" id="IPR001412">
    <property type="entry name" value="aa-tRNA-synth_I_CS"/>
</dbReference>
<keyword evidence="10 13" id="KW-0030">Aminoacyl-tRNA synthetase</keyword>
<dbReference type="EC" id="6.1.1.10" evidence="3"/>
<feature type="domain" description="Methionyl/Leucyl tRNA synthetase" evidence="15">
    <location>
        <begin position="151"/>
        <end position="363"/>
    </location>
</feature>
<dbReference type="PATRIC" id="fig|1618371.3.peg.46"/>
<evidence type="ECO:0000256" key="7">
    <source>
        <dbReference type="ARBA" id="ARBA00022741"/>
    </source>
</evidence>
<dbReference type="InterPro" id="IPR014729">
    <property type="entry name" value="Rossmann-like_a/b/a_fold"/>
</dbReference>
<dbReference type="AlphaFoldDB" id="A0A0G1RXJ2"/>
<sequence length="514" mass="59218">MADKFYVTAAIPYVNGLPHLGHTLEFTIVDVISRYQRLSSKKALLTSGSDENGQKILQAAKKENLPPQKLADKYTKDFLAHAKQLNVNFDVWRRGTDKKNHWPGVVKLWQRAEKNGDIYKKKYQGLYCVGCEQFYKKGELVDGKCPEHLIKPEVVEEENYFFKLSRYQKRLEKLIADGKLRVLPEVRKNETLGFIRQGLEDFSVSRPKERLSDWGIPVPGDDSQVMYVWFDALTIYMTAVGWNWDLKKFKTWWPADLHVIGKGIYRFHTVYWPAMLLSTGFPLPKAVLVHGYVTSDGQKMAKSLGNVVDPEKLLAKYGTDPVRYYLLKEIPTQSDGDFTEARFKEVYNADLANGLGNLVARVLTMADKFTGGKVPSVDQDPDAHPLRVDEKIYNWKKAWQAIDQHVNAYEFQRALEAIWEFVHAADKYIDENKPWELAKKGQQKEIDWVVYGLLDSLHQLAWQIYPFLPETAQKVAHALSIEKLLAKNPIFKDSWVNIKPGTKIKKIKPLFPRL</sequence>
<evidence type="ECO:0000256" key="13">
    <source>
        <dbReference type="RuleBase" id="RU363039"/>
    </source>
</evidence>
<dbReference type="FunFam" id="2.170.220.10:FF:000001">
    <property type="entry name" value="methionine--tRNA ligase, mitochondrial"/>
    <property type="match status" value="1"/>
</dbReference>
<keyword evidence="6 13" id="KW-0436">Ligase</keyword>
<organism evidence="16 17">
    <name type="scientific">Candidatus Beckwithbacteria bacterium GW2011_GWB1_47_15</name>
    <dbReference type="NCBI Taxonomy" id="1618371"/>
    <lineage>
        <taxon>Bacteria</taxon>
        <taxon>Candidatus Beckwithiibacteriota</taxon>
    </lineage>
</organism>
<dbReference type="InterPro" id="IPR013155">
    <property type="entry name" value="M/V/L/I-tRNA-synth_anticd-bd"/>
</dbReference>
<gene>
    <name evidence="16" type="ORF">UX85_C0001G0046</name>
</gene>
<dbReference type="PRINTS" id="PR01041">
    <property type="entry name" value="TRNASYNTHMET"/>
</dbReference>
<feature type="domain" description="Methionyl/Leucyl tRNA synthetase" evidence="15">
    <location>
        <begin position="6"/>
        <end position="147"/>
    </location>
</feature>
<dbReference type="GO" id="GO:0005524">
    <property type="term" value="F:ATP binding"/>
    <property type="evidence" value="ECO:0007669"/>
    <property type="project" value="UniProtKB-KW"/>
</dbReference>
<dbReference type="Gene3D" id="1.10.730.10">
    <property type="entry name" value="Isoleucyl-tRNA Synthetase, Domain 1"/>
    <property type="match status" value="1"/>
</dbReference>
<name>A0A0G1RXJ2_9BACT</name>
<dbReference type="PANTHER" id="PTHR43326">
    <property type="entry name" value="METHIONYL-TRNA SYNTHETASE"/>
    <property type="match status" value="1"/>
</dbReference>
<comment type="function">
    <text evidence="1">Is required not only for elongation of protein synthesis but also for the initiation of all mRNA translation through initiator tRNA(fMet) aminoacylation.</text>
</comment>
<dbReference type="PANTHER" id="PTHR43326:SF1">
    <property type="entry name" value="METHIONINE--TRNA LIGASE, MITOCHONDRIAL"/>
    <property type="match status" value="1"/>
</dbReference>
<evidence type="ECO:0000256" key="2">
    <source>
        <dbReference type="ARBA" id="ARBA00004496"/>
    </source>
</evidence>
<evidence type="ECO:0000259" key="15">
    <source>
        <dbReference type="Pfam" id="PF09334"/>
    </source>
</evidence>
<evidence type="ECO:0000256" key="12">
    <source>
        <dbReference type="ARBA" id="ARBA00047364"/>
    </source>
</evidence>
<dbReference type="NCBIfam" id="TIGR00398">
    <property type="entry name" value="metG"/>
    <property type="match status" value="1"/>
</dbReference>
<comment type="subcellular location">
    <subcellularLocation>
        <location evidence="2">Cytoplasm</location>
    </subcellularLocation>
</comment>
<dbReference type="SUPFAM" id="SSF47323">
    <property type="entry name" value="Anticodon-binding domain of a subclass of class I aminoacyl-tRNA synthetases"/>
    <property type="match status" value="1"/>
</dbReference>
<evidence type="ECO:0000259" key="14">
    <source>
        <dbReference type="Pfam" id="PF08264"/>
    </source>
</evidence>
<dbReference type="GO" id="GO:0006431">
    <property type="term" value="P:methionyl-tRNA aminoacylation"/>
    <property type="evidence" value="ECO:0007669"/>
    <property type="project" value="InterPro"/>
</dbReference>
<evidence type="ECO:0000256" key="11">
    <source>
        <dbReference type="ARBA" id="ARBA00030904"/>
    </source>
</evidence>
<dbReference type="CDD" id="cd07957">
    <property type="entry name" value="Anticodon_Ia_Met"/>
    <property type="match status" value="1"/>
</dbReference>
<dbReference type="SUPFAM" id="SSF52374">
    <property type="entry name" value="Nucleotidylyl transferase"/>
    <property type="match status" value="1"/>
</dbReference>
<dbReference type="InterPro" id="IPR041872">
    <property type="entry name" value="Anticodon_Met"/>
</dbReference>
<dbReference type="GO" id="GO:0005737">
    <property type="term" value="C:cytoplasm"/>
    <property type="evidence" value="ECO:0007669"/>
    <property type="project" value="UniProtKB-SubCell"/>
</dbReference>
<dbReference type="InterPro" id="IPR014758">
    <property type="entry name" value="Met-tRNA_synth"/>
</dbReference>
<dbReference type="Gene3D" id="3.40.50.620">
    <property type="entry name" value="HUPs"/>
    <property type="match status" value="1"/>
</dbReference>
<dbReference type="EMBL" id="LCNT01000001">
    <property type="protein sequence ID" value="KKU61832.1"/>
    <property type="molecule type" value="Genomic_DNA"/>
</dbReference>
<dbReference type="CDD" id="cd00814">
    <property type="entry name" value="MetRS_core"/>
    <property type="match status" value="1"/>
</dbReference>
<keyword evidence="5" id="KW-0963">Cytoplasm</keyword>
<dbReference type="Pfam" id="PF09334">
    <property type="entry name" value="tRNA-synt_1g"/>
    <property type="match status" value="2"/>
</dbReference>
<evidence type="ECO:0000313" key="17">
    <source>
        <dbReference type="Proteomes" id="UP000033860"/>
    </source>
</evidence>
<proteinExistence type="inferred from homology"/>
<reference evidence="16 17" key="1">
    <citation type="journal article" date="2015" name="Nature">
        <title>rRNA introns, odd ribosomes, and small enigmatic genomes across a large radiation of phyla.</title>
        <authorList>
            <person name="Brown C.T."/>
            <person name="Hug L.A."/>
            <person name="Thomas B.C."/>
            <person name="Sharon I."/>
            <person name="Castelle C.J."/>
            <person name="Singh A."/>
            <person name="Wilkins M.J."/>
            <person name="Williams K.H."/>
            <person name="Banfield J.F."/>
        </authorList>
    </citation>
    <scope>NUCLEOTIDE SEQUENCE [LARGE SCALE GENOMIC DNA]</scope>
</reference>
<evidence type="ECO:0000256" key="4">
    <source>
        <dbReference type="ARBA" id="ARBA00018753"/>
    </source>
</evidence>
<comment type="catalytic activity">
    <reaction evidence="12">
        <text>tRNA(Met) + L-methionine + ATP = L-methionyl-tRNA(Met) + AMP + diphosphate</text>
        <dbReference type="Rhea" id="RHEA:13481"/>
        <dbReference type="Rhea" id="RHEA-COMP:9667"/>
        <dbReference type="Rhea" id="RHEA-COMP:9698"/>
        <dbReference type="ChEBI" id="CHEBI:30616"/>
        <dbReference type="ChEBI" id="CHEBI:33019"/>
        <dbReference type="ChEBI" id="CHEBI:57844"/>
        <dbReference type="ChEBI" id="CHEBI:78442"/>
        <dbReference type="ChEBI" id="CHEBI:78530"/>
        <dbReference type="ChEBI" id="CHEBI:456215"/>
        <dbReference type="EC" id="6.1.1.10"/>
    </reaction>
</comment>
<dbReference type="GO" id="GO:0004825">
    <property type="term" value="F:methionine-tRNA ligase activity"/>
    <property type="evidence" value="ECO:0007669"/>
    <property type="project" value="UniProtKB-EC"/>
</dbReference>
<dbReference type="PROSITE" id="PS00178">
    <property type="entry name" value="AA_TRNA_LIGASE_I"/>
    <property type="match status" value="1"/>
</dbReference>
<evidence type="ECO:0000256" key="8">
    <source>
        <dbReference type="ARBA" id="ARBA00022840"/>
    </source>
</evidence>
<dbReference type="Pfam" id="PF08264">
    <property type="entry name" value="Anticodon_1"/>
    <property type="match status" value="1"/>
</dbReference>
<evidence type="ECO:0000256" key="5">
    <source>
        <dbReference type="ARBA" id="ARBA00022490"/>
    </source>
</evidence>
<dbReference type="Proteomes" id="UP000033860">
    <property type="component" value="Unassembled WGS sequence"/>
</dbReference>
<evidence type="ECO:0000313" key="16">
    <source>
        <dbReference type="EMBL" id="KKU61832.1"/>
    </source>
</evidence>
<comment type="similarity">
    <text evidence="13">Belongs to the class-I aminoacyl-tRNA synthetase family.</text>
</comment>
<dbReference type="InterPro" id="IPR015413">
    <property type="entry name" value="Methionyl/Leucyl_tRNA_Synth"/>
</dbReference>
<evidence type="ECO:0000256" key="3">
    <source>
        <dbReference type="ARBA" id="ARBA00012838"/>
    </source>
</evidence>
<protein>
    <recommendedName>
        <fullName evidence="4">Methionine--tRNA ligase</fullName>
        <ecNumber evidence="3">6.1.1.10</ecNumber>
    </recommendedName>
    <alternativeName>
        <fullName evidence="11">Methionyl-tRNA synthetase</fullName>
    </alternativeName>
</protein>
<keyword evidence="7 13" id="KW-0547">Nucleotide-binding</keyword>
<dbReference type="InterPro" id="IPR023457">
    <property type="entry name" value="Met-tRNA_synth_2"/>
</dbReference>